<accession>A0A7W6RF91</accession>
<comment type="caution">
    <text evidence="2">The sequence shown here is derived from an EMBL/GenBank/DDBJ whole genome shotgun (WGS) entry which is preliminary data.</text>
</comment>
<sequence length="249" mass="26435">MSLSCLALRLATVAALRGRTLAGDAVADSARPALEGVAPDARPAVAAVYTDREETAPRAADLLAGAARGVLSVETAVMARAAPDGPWTVPVTDADAEATLDRLDRQIRHALMDAQNPWARLWRRLVADVSAVTRHRDADADAEARDRPARHHLRIDLVLLAEPPAGHTATGVWADLLVLLAADTSGLAAWEPVVRAEIEGDAPTPRPTPWPAHWEHDAAEALGHDLGDPRTTIGPLKTVVTHPRGHADP</sequence>
<dbReference type="EMBL" id="JACIGK010000025">
    <property type="protein sequence ID" value="MBB4267352.1"/>
    <property type="molecule type" value="Genomic_DNA"/>
</dbReference>
<dbReference type="AlphaFoldDB" id="A0A7W6RF91"/>
<evidence type="ECO:0000256" key="1">
    <source>
        <dbReference type="SAM" id="MobiDB-lite"/>
    </source>
</evidence>
<organism evidence="2 3">
    <name type="scientific">Roseospira visakhapatnamensis</name>
    <dbReference type="NCBI Taxonomy" id="390880"/>
    <lineage>
        <taxon>Bacteria</taxon>
        <taxon>Pseudomonadati</taxon>
        <taxon>Pseudomonadota</taxon>
        <taxon>Alphaproteobacteria</taxon>
        <taxon>Rhodospirillales</taxon>
        <taxon>Rhodospirillaceae</taxon>
        <taxon>Roseospira</taxon>
    </lineage>
</organism>
<evidence type="ECO:0000313" key="2">
    <source>
        <dbReference type="EMBL" id="MBB4267352.1"/>
    </source>
</evidence>
<evidence type="ECO:0000313" key="3">
    <source>
        <dbReference type="Proteomes" id="UP000554286"/>
    </source>
</evidence>
<reference evidence="2 3" key="1">
    <citation type="submission" date="2020-08" db="EMBL/GenBank/DDBJ databases">
        <title>Genome sequencing of Purple Non-Sulfur Bacteria from various extreme environments.</title>
        <authorList>
            <person name="Mayer M."/>
        </authorList>
    </citation>
    <scope>NUCLEOTIDE SEQUENCE [LARGE SCALE GENOMIC DNA]</scope>
    <source>
        <strain evidence="2 3">JA131</strain>
    </source>
</reference>
<dbReference type="RefSeq" id="WP_184046666.1">
    <property type="nucleotide sequence ID" value="NZ_JACIGK010000025.1"/>
</dbReference>
<protein>
    <submittedName>
        <fullName evidence="2">Uncharacterized protein</fullName>
    </submittedName>
</protein>
<feature type="region of interest" description="Disordered" evidence="1">
    <location>
        <begin position="224"/>
        <end position="249"/>
    </location>
</feature>
<gene>
    <name evidence="2" type="ORF">GGD89_002993</name>
</gene>
<name>A0A7W6RF91_9PROT</name>
<proteinExistence type="predicted"/>
<dbReference type="Proteomes" id="UP000554286">
    <property type="component" value="Unassembled WGS sequence"/>
</dbReference>
<keyword evidence="3" id="KW-1185">Reference proteome</keyword>